<dbReference type="EnsemblMetazoa" id="Aqu2.1.13327_001">
    <property type="protein sequence ID" value="Aqu2.1.13327_001"/>
    <property type="gene ID" value="Aqu2.1.13327"/>
</dbReference>
<proteinExistence type="predicted"/>
<accession>A0A1X7TFC4</accession>
<organism evidence="1">
    <name type="scientific">Amphimedon queenslandica</name>
    <name type="common">Sponge</name>
    <dbReference type="NCBI Taxonomy" id="400682"/>
    <lineage>
        <taxon>Eukaryota</taxon>
        <taxon>Metazoa</taxon>
        <taxon>Porifera</taxon>
        <taxon>Demospongiae</taxon>
        <taxon>Heteroscleromorpha</taxon>
        <taxon>Haplosclerida</taxon>
        <taxon>Niphatidae</taxon>
        <taxon>Amphimedon</taxon>
    </lineage>
</organism>
<protein>
    <submittedName>
        <fullName evidence="1">Uncharacterized protein</fullName>
    </submittedName>
</protein>
<dbReference type="InParanoid" id="A0A1X7TFC4"/>
<dbReference type="OrthoDB" id="5857104at2759"/>
<sequence>DEKVKVYIHQMIDPSIQTEDHSEDSSTPEYFTGFTEEDYLALMAKDPETLFQEELYMYMKHLRRHST</sequence>
<evidence type="ECO:0000313" key="1">
    <source>
        <dbReference type="EnsemblMetazoa" id="Aqu2.1.13327_001"/>
    </source>
</evidence>
<name>A0A1X7TFC4_AMPQE</name>
<reference evidence="1" key="1">
    <citation type="submission" date="2017-05" db="UniProtKB">
        <authorList>
            <consortium name="EnsemblMetazoa"/>
        </authorList>
    </citation>
    <scope>IDENTIFICATION</scope>
</reference>
<dbReference type="AlphaFoldDB" id="A0A1X7TFC4"/>